<dbReference type="GO" id="GO:0004252">
    <property type="term" value="F:serine-type endopeptidase activity"/>
    <property type="evidence" value="ECO:0007669"/>
    <property type="project" value="InterPro"/>
</dbReference>
<reference evidence="9 10" key="1">
    <citation type="journal article" date="2018" name="Mar. Genomics">
        <title>Complete genome sequence of Marinifilaceae bacterium strain SPP2, isolated from the Antarctic marine sediment.</title>
        <authorList>
            <person name="Watanabe M."/>
            <person name="Kojima H."/>
            <person name="Fukui M."/>
        </authorList>
    </citation>
    <scope>NUCLEOTIDE SEQUENCE [LARGE SCALE GENOMIC DNA]</scope>
    <source>
        <strain evidence="9 10">SPP2</strain>
    </source>
</reference>
<accession>A0A1Y1CKH5</accession>
<feature type="transmembrane region" description="Helical" evidence="7">
    <location>
        <begin position="246"/>
        <end position="265"/>
    </location>
</feature>
<dbReference type="PANTHER" id="PTHR43731">
    <property type="entry name" value="RHOMBOID PROTEASE"/>
    <property type="match status" value="1"/>
</dbReference>
<protein>
    <submittedName>
        <fullName evidence="9">Rhomboid family intramembrane serine protease</fullName>
    </submittedName>
</protein>
<dbReference type="KEGG" id="mbas:ALGA_1387"/>
<dbReference type="Pfam" id="PF01694">
    <property type="entry name" value="Rhomboid"/>
    <property type="match status" value="2"/>
</dbReference>
<dbReference type="SUPFAM" id="SSF144091">
    <property type="entry name" value="Rhomboid-like"/>
    <property type="match status" value="1"/>
</dbReference>
<sequence>MSQFRSSLLNLPPVVKNLIIINVLVLLATMVIGDRFGFSMDNLFALHQPASEYFRPHQFITHMFMHGGIGHLFFNMFALFMFGRVLEEVWGPKRFLLYYMITGLGAAALHTFVGWLDYSSMKDAANAFANTPSPDLMLQFIRDHMGPVKPWVTDFVNNWAENPSNAFDRQKAIAMVNQMITENINVPTIGASGAVFGILLAFGMLFPNTELMLLFPPIPIKAKYFVIGYGAIELFMGVQQQSGDNIAHFAHLGGMLFGFILIKYWQKNSNRFY</sequence>
<evidence type="ECO:0000256" key="1">
    <source>
        <dbReference type="ARBA" id="ARBA00004141"/>
    </source>
</evidence>
<keyword evidence="9" id="KW-0645">Protease</keyword>
<gene>
    <name evidence="9" type="ORF">ALGA_1387</name>
</gene>
<evidence type="ECO:0000256" key="5">
    <source>
        <dbReference type="ARBA" id="ARBA00022989"/>
    </source>
</evidence>
<feature type="transmembrane region" description="Helical" evidence="7">
    <location>
        <begin position="95"/>
        <end position="116"/>
    </location>
</feature>
<feature type="domain" description="Peptidase S54 rhomboid" evidence="8">
    <location>
        <begin position="179"/>
        <end position="262"/>
    </location>
</feature>
<evidence type="ECO:0000313" key="10">
    <source>
        <dbReference type="Proteomes" id="UP000218267"/>
    </source>
</evidence>
<name>A0A1Y1CKH5_9BACT</name>
<keyword evidence="10" id="KW-1185">Reference proteome</keyword>
<proteinExistence type="inferred from homology"/>
<dbReference type="InterPro" id="IPR022764">
    <property type="entry name" value="Peptidase_S54_rhomboid_dom"/>
</dbReference>
<dbReference type="InterPro" id="IPR035952">
    <property type="entry name" value="Rhomboid-like_sf"/>
</dbReference>
<reference evidence="10" key="2">
    <citation type="journal article" date="2020" name="Antonie Van Leeuwenhoek">
        <title>Labilibaculum antarcticum sp. nov., a novel facultative anaerobic, psychrotorelant bacterium isolated from marine sediment of Antarctica.</title>
        <authorList>
            <person name="Watanabe M."/>
            <person name="Kojima H."/>
            <person name="Fukui M."/>
        </authorList>
    </citation>
    <scope>NUCLEOTIDE SEQUENCE [LARGE SCALE GENOMIC DNA]</scope>
    <source>
        <strain evidence="10">SPP2</strain>
    </source>
</reference>
<dbReference type="AlphaFoldDB" id="A0A1Y1CKH5"/>
<keyword evidence="6 7" id="KW-0472">Membrane</keyword>
<dbReference type="PANTHER" id="PTHR43731:SF14">
    <property type="entry name" value="PRESENILIN-ASSOCIATED RHOMBOID-LIKE PROTEIN, MITOCHONDRIAL"/>
    <property type="match status" value="1"/>
</dbReference>
<dbReference type="EMBL" id="AP018042">
    <property type="protein sequence ID" value="BAX79771.1"/>
    <property type="molecule type" value="Genomic_DNA"/>
</dbReference>
<evidence type="ECO:0000256" key="6">
    <source>
        <dbReference type="ARBA" id="ARBA00023136"/>
    </source>
</evidence>
<dbReference type="InterPro" id="IPR050925">
    <property type="entry name" value="Rhomboid_protease_S54"/>
</dbReference>
<evidence type="ECO:0000313" key="9">
    <source>
        <dbReference type="EMBL" id="BAX79771.1"/>
    </source>
</evidence>
<feature type="transmembrane region" description="Helical" evidence="7">
    <location>
        <begin position="184"/>
        <end position="206"/>
    </location>
</feature>
<organism evidence="9 10">
    <name type="scientific">Labilibaculum antarcticum</name>
    <dbReference type="NCBI Taxonomy" id="1717717"/>
    <lineage>
        <taxon>Bacteria</taxon>
        <taxon>Pseudomonadati</taxon>
        <taxon>Bacteroidota</taxon>
        <taxon>Bacteroidia</taxon>
        <taxon>Marinilabiliales</taxon>
        <taxon>Marinifilaceae</taxon>
        <taxon>Labilibaculum</taxon>
    </lineage>
</organism>
<keyword evidence="3 7" id="KW-0812">Transmembrane</keyword>
<feature type="domain" description="Peptidase S54 rhomboid" evidence="8">
    <location>
        <begin position="57"/>
        <end position="113"/>
    </location>
</feature>
<comment type="similarity">
    <text evidence="2">Belongs to the peptidase S54 family.</text>
</comment>
<keyword evidence="5 7" id="KW-1133">Transmembrane helix</keyword>
<evidence type="ECO:0000256" key="3">
    <source>
        <dbReference type="ARBA" id="ARBA00022692"/>
    </source>
</evidence>
<dbReference type="RefSeq" id="WP_096428654.1">
    <property type="nucleotide sequence ID" value="NZ_AP018042.1"/>
</dbReference>
<dbReference type="OrthoDB" id="9807874at2"/>
<feature type="transmembrane region" description="Helical" evidence="7">
    <location>
        <begin position="18"/>
        <end position="38"/>
    </location>
</feature>
<evidence type="ECO:0000256" key="7">
    <source>
        <dbReference type="SAM" id="Phobius"/>
    </source>
</evidence>
<keyword evidence="4" id="KW-0378">Hydrolase</keyword>
<dbReference type="Proteomes" id="UP000218267">
    <property type="component" value="Chromosome"/>
</dbReference>
<feature type="transmembrane region" description="Helical" evidence="7">
    <location>
        <begin position="59"/>
        <end position="83"/>
    </location>
</feature>
<evidence type="ECO:0000256" key="4">
    <source>
        <dbReference type="ARBA" id="ARBA00022801"/>
    </source>
</evidence>
<dbReference type="GO" id="GO:0006508">
    <property type="term" value="P:proteolysis"/>
    <property type="evidence" value="ECO:0007669"/>
    <property type="project" value="UniProtKB-KW"/>
</dbReference>
<evidence type="ECO:0000256" key="2">
    <source>
        <dbReference type="ARBA" id="ARBA00009045"/>
    </source>
</evidence>
<comment type="subcellular location">
    <subcellularLocation>
        <location evidence="1">Membrane</location>
        <topology evidence="1">Multi-pass membrane protein</topology>
    </subcellularLocation>
</comment>
<evidence type="ECO:0000259" key="8">
    <source>
        <dbReference type="Pfam" id="PF01694"/>
    </source>
</evidence>
<dbReference type="GO" id="GO:0016020">
    <property type="term" value="C:membrane"/>
    <property type="evidence" value="ECO:0007669"/>
    <property type="project" value="UniProtKB-SubCell"/>
</dbReference>
<dbReference type="Gene3D" id="1.20.1540.10">
    <property type="entry name" value="Rhomboid-like"/>
    <property type="match status" value="1"/>
</dbReference>